<feature type="non-terminal residue" evidence="2">
    <location>
        <position position="1"/>
    </location>
</feature>
<evidence type="ECO:0000313" key="2">
    <source>
        <dbReference type="EMBL" id="RRT54299.1"/>
    </source>
</evidence>
<feature type="region of interest" description="Disordered" evidence="1">
    <location>
        <begin position="1"/>
        <end position="78"/>
    </location>
</feature>
<feature type="region of interest" description="Disordered" evidence="1">
    <location>
        <begin position="96"/>
        <end position="133"/>
    </location>
</feature>
<dbReference type="EMBL" id="AMZH03010673">
    <property type="protein sequence ID" value="RRT54299.1"/>
    <property type="molecule type" value="Genomic_DNA"/>
</dbReference>
<dbReference type="Proteomes" id="UP000287651">
    <property type="component" value="Unassembled WGS sequence"/>
</dbReference>
<comment type="caution">
    <text evidence="2">The sequence shown here is derived from an EMBL/GenBank/DDBJ whole genome shotgun (WGS) entry which is preliminary data.</text>
</comment>
<proteinExistence type="predicted"/>
<gene>
    <name evidence="2" type="ORF">B296_00045624</name>
</gene>
<evidence type="ECO:0000313" key="3">
    <source>
        <dbReference type="Proteomes" id="UP000287651"/>
    </source>
</evidence>
<accession>A0A426YRE7</accession>
<name>A0A426YRE7_ENSVE</name>
<reference evidence="2 3" key="1">
    <citation type="journal article" date="2014" name="Agronomy (Basel)">
        <title>A Draft Genome Sequence for Ensete ventricosum, the Drought-Tolerant Tree Against Hunger.</title>
        <authorList>
            <person name="Harrison J."/>
            <person name="Moore K.A."/>
            <person name="Paszkiewicz K."/>
            <person name="Jones T."/>
            <person name="Grant M."/>
            <person name="Ambacheew D."/>
            <person name="Muzemil S."/>
            <person name="Studholme D.J."/>
        </authorList>
    </citation>
    <scope>NUCLEOTIDE SEQUENCE [LARGE SCALE GENOMIC DNA]</scope>
</reference>
<evidence type="ECO:0000256" key="1">
    <source>
        <dbReference type="SAM" id="MobiDB-lite"/>
    </source>
</evidence>
<feature type="compositionally biased region" description="Basic residues" evidence="1">
    <location>
        <begin position="110"/>
        <end position="133"/>
    </location>
</feature>
<protein>
    <submittedName>
        <fullName evidence="2">Uncharacterized protein</fullName>
    </submittedName>
</protein>
<organism evidence="2 3">
    <name type="scientific">Ensete ventricosum</name>
    <name type="common">Abyssinian banana</name>
    <name type="synonym">Musa ensete</name>
    <dbReference type="NCBI Taxonomy" id="4639"/>
    <lineage>
        <taxon>Eukaryota</taxon>
        <taxon>Viridiplantae</taxon>
        <taxon>Streptophyta</taxon>
        <taxon>Embryophyta</taxon>
        <taxon>Tracheophyta</taxon>
        <taxon>Spermatophyta</taxon>
        <taxon>Magnoliopsida</taxon>
        <taxon>Liliopsida</taxon>
        <taxon>Zingiberales</taxon>
        <taxon>Musaceae</taxon>
        <taxon>Ensete</taxon>
    </lineage>
</organism>
<dbReference type="AlphaFoldDB" id="A0A426YRE7"/>
<sequence length="133" mass="14679">SDEEEEVGAAGSDKQQGLASSGVRREVATTAGDNWARLQQRWLQREEDEEGVTRGDYSSKGGWLQPSPSVARWGGRMGDGDAIEGWKATAAREEKEAVGVRRGLQQQGLARKRGRKVRRARLEKRSRRGMADG</sequence>